<dbReference type="Proteomes" id="UP000005365">
    <property type="component" value="Unassembled WGS sequence"/>
</dbReference>
<proteinExistence type="predicted"/>
<comment type="caution">
    <text evidence="1">The sequence shown here is derived from an EMBL/GenBank/DDBJ whole genome shotgun (WGS) entry which is preliminary data.</text>
</comment>
<organism evidence="1 2">
    <name type="scientific">Neisseria sicca ATCC 29256</name>
    <dbReference type="NCBI Taxonomy" id="547045"/>
    <lineage>
        <taxon>Bacteria</taxon>
        <taxon>Pseudomonadati</taxon>
        <taxon>Pseudomonadota</taxon>
        <taxon>Betaproteobacteria</taxon>
        <taxon>Neisseriales</taxon>
        <taxon>Neisseriaceae</taxon>
        <taxon>Neisseria</taxon>
    </lineage>
</organism>
<protein>
    <submittedName>
        <fullName evidence="1">Uncharacterized protein</fullName>
    </submittedName>
</protein>
<reference evidence="1" key="1">
    <citation type="submission" date="2009-07" db="EMBL/GenBank/DDBJ databases">
        <authorList>
            <person name="Weinstock G."/>
            <person name="Sodergren E."/>
            <person name="Clifton S."/>
            <person name="Fulton L."/>
            <person name="Fulton B."/>
            <person name="Courtney L."/>
            <person name="Fronick C."/>
            <person name="Harrison M."/>
            <person name="Strong C."/>
            <person name="Farmer C."/>
            <person name="Delahaunty K."/>
            <person name="Markovic C."/>
            <person name="Hall O."/>
            <person name="Minx P."/>
            <person name="Tomlinson C."/>
            <person name="Mitreva M."/>
            <person name="Nelson J."/>
            <person name="Hou S."/>
            <person name="Wollam A."/>
            <person name="Pepin K.H."/>
            <person name="Johnson M."/>
            <person name="Bhonagiri V."/>
            <person name="Nash W.E."/>
            <person name="Warren W."/>
            <person name="Chinwalla A."/>
            <person name="Mardis E.R."/>
            <person name="Wilson R.K."/>
        </authorList>
    </citation>
    <scope>NUCLEOTIDE SEQUENCE [LARGE SCALE GENOMIC DNA]</scope>
    <source>
        <strain evidence="1">ATCC 29256</strain>
    </source>
</reference>
<dbReference type="AlphaFoldDB" id="C6M172"/>
<name>C6M172_NEISI</name>
<keyword evidence="2" id="KW-1185">Reference proteome</keyword>
<sequence>MDIRSSETVFCLRFQTTPDPRDSTSCAVTTRPLLSVSITQ</sequence>
<evidence type="ECO:0000313" key="2">
    <source>
        <dbReference type="Proteomes" id="UP000005365"/>
    </source>
</evidence>
<accession>C6M172</accession>
<evidence type="ECO:0000313" key="1">
    <source>
        <dbReference type="EMBL" id="EET46146.1"/>
    </source>
</evidence>
<dbReference type="EMBL" id="ACKO02000001">
    <property type="protein sequence ID" value="EET46146.1"/>
    <property type="molecule type" value="Genomic_DNA"/>
</dbReference>
<gene>
    <name evidence="1" type="ORF">NEISICOT_00251</name>
</gene>